<dbReference type="Pfam" id="PF00583">
    <property type="entry name" value="Acetyltransf_1"/>
    <property type="match status" value="1"/>
</dbReference>
<dbReference type="SUPFAM" id="SSF55729">
    <property type="entry name" value="Acyl-CoA N-acyltransferases (Nat)"/>
    <property type="match status" value="1"/>
</dbReference>
<dbReference type="PANTHER" id="PTHR36449:SF1">
    <property type="entry name" value="ACETYLTRANSFERASE"/>
    <property type="match status" value="1"/>
</dbReference>
<keyword evidence="3" id="KW-0808">Transferase</keyword>
<evidence type="ECO:0000256" key="1">
    <source>
        <dbReference type="ARBA" id="ARBA00022491"/>
    </source>
</evidence>
<dbReference type="OrthoDB" id="9799147at2"/>
<dbReference type="InterPro" id="IPR010985">
    <property type="entry name" value="Ribbon_hlx_hlx"/>
</dbReference>
<dbReference type="Pfam" id="PF08681">
    <property type="entry name" value="TacA1"/>
    <property type="match status" value="1"/>
</dbReference>
<protein>
    <submittedName>
        <fullName evidence="8">Uncharacterized protein (DUF1778 family)</fullName>
    </submittedName>
</protein>
<keyword evidence="9" id="KW-1185">Reference proteome</keyword>
<dbReference type="Gene3D" id="1.20.5.780">
    <property type="entry name" value="Single helix bin"/>
    <property type="match status" value="1"/>
</dbReference>
<name>A0A4R7BDE7_9NEIS</name>
<proteinExistence type="inferred from homology"/>
<keyword evidence="2" id="KW-1277">Toxin-antitoxin system</keyword>
<dbReference type="GO" id="GO:0016747">
    <property type="term" value="F:acyltransferase activity, transferring groups other than amino-acyl groups"/>
    <property type="evidence" value="ECO:0007669"/>
    <property type="project" value="InterPro"/>
</dbReference>
<dbReference type="Gene3D" id="3.40.630.30">
    <property type="match status" value="1"/>
</dbReference>
<reference evidence="8 9" key="1">
    <citation type="submission" date="2019-03" db="EMBL/GenBank/DDBJ databases">
        <title>Genomic Encyclopedia of Type Strains, Phase III (KMG-III): the genomes of soil and plant-associated and newly described type strains.</title>
        <authorList>
            <person name="Whitman W."/>
        </authorList>
    </citation>
    <scope>NUCLEOTIDE SEQUENCE [LARGE SCALE GENOMIC DNA]</scope>
    <source>
        <strain evidence="8 9">CECT 8976</strain>
    </source>
</reference>
<dbReference type="SUPFAM" id="SSF47598">
    <property type="entry name" value="Ribbon-helix-helix"/>
    <property type="match status" value="1"/>
</dbReference>
<dbReference type="PROSITE" id="PS51186">
    <property type="entry name" value="GNAT"/>
    <property type="match status" value="1"/>
</dbReference>
<comment type="caution">
    <text evidence="8">The sequence shown here is derived from an EMBL/GenBank/DDBJ whole genome shotgun (WGS) entry which is preliminary data.</text>
</comment>
<comment type="similarity">
    <text evidence="6">Belongs to the TacA antitoxin family.</text>
</comment>
<dbReference type="CDD" id="cd04301">
    <property type="entry name" value="NAT_SF"/>
    <property type="match status" value="1"/>
</dbReference>
<evidence type="ECO:0000256" key="6">
    <source>
        <dbReference type="ARBA" id="ARBA00049988"/>
    </source>
</evidence>
<evidence type="ECO:0000313" key="8">
    <source>
        <dbReference type="EMBL" id="TDR81995.1"/>
    </source>
</evidence>
<evidence type="ECO:0000313" key="9">
    <source>
        <dbReference type="Proteomes" id="UP000295611"/>
    </source>
</evidence>
<evidence type="ECO:0000256" key="4">
    <source>
        <dbReference type="ARBA" id="ARBA00023315"/>
    </source>
</evidence>
<dbReference type="Proteomes" id="UP000295611">
    <property type="component" value="Unassembled WGS sequence"/>
</dbReference>
<evidence type="ECO:0000256" key="2">
    <source>
        <dbReference type="ARBA" id="ARBA00022649"/>
    </source>
</evidence>
<dbReference type="EMBL" id="SNZP01000002">
    <property type="protein sequence ID" value="TDR81995.1"/>
    <property type="molecule type" value="Genomic_DNA"/>
</dbReference>
<sequence length="267" mass="29589">MPLHPFSWLQKTIRRPIELNHEQDILLRRAAEISGLSCSQFIFESTCKAAELAVLEQRQFFVSGSERQWLIALQQRKTAPAPALIQLMTNPTPWEGGSALRAPEPLAPAHSIVQFDCGRPAMNDWLAHRARQAQLKNTAKTFVVCVQDRVAAYFSLCVGQIDSREFPGHGAQAIDRSLFPIPVAILTRLAVDTSYQHKGLGHGLLREAIQHVLSINEQAGVAALLIQPLNEPVARFYLACGFMPSPAAYKQLLLPIEDMQAARTTPP</sequence>
<dbReference type="RefSeq" id="WP_133678431.1">
    <property type="nucleotide sequence ID" value="NZ_SNZP01000002.1"/>
</dbReference>
<evidence type="ECO:0000259" key="7">
    <source>
        <dbReference type="PROSITE" id="PS51186"/>
    </source>
</evidence>
<comment type="catalytic activity">
    <reaction evidence="5">
        <text>glycyl-tRNA(Gly) + acetyl-CoA = N-acetylglycyl-tRNA(Gly) + CoA + H(+)</text>
        <dbReference type="Rhea" id="RHEA:81867"/>
        <dbReference type="Rhea" id="RHEA-COMP:9683"/>
        <dbReference type="Rhea" id="RHEA-COMP:19766"/>
        <dbReference type="ChEBI" id="CHEBI:15378"/>
        <dbReference type="ChEBI" id="CHEBI:57287"/>
        <dbReference type="ChEBI" id="CHEBI:57288"/>
        <dbReference type="ChEBI" id="CHEBI:78522"/>
        <dbReference type="ChEBI" id="CHEBI:232036"/>
    </reaction>
</comment>
<dbReference type="InterPro" id="IPR000182">
    <property type="entry name" value="GNAT_dom"/>
</dbReference>
<keyword evidence="1" id="KW-0678">Repressor</keyword>
<dbReference type="InterPro" id="IPR014795">
    <property type="entry name" value="TacA_1-like"/>
</dbReference>
<dbReference type="PANTHER" id="PTHR36449">
    <property type="entry name" value="ACETYLTRANSFERASE-RELATED"/>
    <property type="match status" value="1"/>
</dbReference>
<feature type="domain" description="N-acetyltransferase" evidence="7">
    <location>
        <begin position="98"/>
        <end position="266"/>
    </location>
</feature>
<keyword evidence="4" id="KW-0012">Acyltransferase</keyword>
<dbReference type="GO" id="GO:0006355">
    <property type="term" value="P:regulation of DNA-templated transcription"/>
    <property type="evidence" value="ECO:0007669"/>
    <property type="project" value="InterPro"/>
</dbReference>
<evidence type="ECO:0000256" key="3">
    <source>
        <dbReference type="ARBA" id="ARBA00022679"/>
    </source>
</evidence>
<evidence type="ECO:0000256" key="5">
    <source>
        <dbReference type="ARBA" id="ARBA00049880"/>
    </source>
</evidence>
<organism evidence="8 9">
    <name type="scientific">Paludibacterium purpuratum</name>
    <dbReference type="NCBI Taxonomy" id="1144873"/>
    <lineage>
        <taxon>Bacteria</taxon>
        <taxon>Pseudomonadati</taxon>
        <taxon>Pseudomonadota</taxon>
        <taxon>Betaproteobacteria</taxon>
        <taxon>Neisseriales</taxon>
        <taxon>Chromobacteriaceae</taxon>
        <taxon>Paludibacterium</taxon>
    </lineage>
</organism>
<accession>A0A4R7BDE7</accession>
<dbReference type="AlphaFoldDB" id="A0A4R7BDE7"/>
<gene>
    <name evidence="8" type="ORF">DFP86_102107</name>
</gene>
<dbReference type="InterPro" id="IPR016181">
    <property type="entry name" value="Acyl_CoA_acyltransferase"/>
</dbReference>